<dbReference type="EMBL" id="VYQF01000008">
    <property type="protein sequence ID" value="KAA9036414.1"/>
    <property type="molecule type" value="Genomic_DNA"/>
</dbReference>
<name>A0A5J5IGN5_9BACT</name>
<evidence type="ECO:0000313" key="2">
    <source>
        <dbReference type="Proteomes" id="UP000326903"/>
    </source>
</evidence>
<dbReference type="CDD" id="cd00761">
    <property type="entry name" value="Glyco_tranf_GTA_type"/>
    <property type="match status" value="1"/>
</dbReference>
<comment type="caution">
    <text evidence="1">The sequence shown here is derived from an EMBL/GenBank/DDBJ whole genome shotgun (WGS) entry which is preliminary data.</text>
</comment>
<protein>
    <submittedName>
        <fullName evidence="1">Glycosyltransferase family 2 protein</fullName>
    </submittedName>
</protein>
<sequence length="58" mass="6785">MENASSDYLAFLDADNYFLPDRFRAERELFRTKPNIDGVYGMIGQIKANPFQSCFRPF</sequence>
<dbReference type="Gene3D" id="3.90.550.10">
    <property type="entry name" value="Spore Coat Polysaccharide Biosynthesis Protein SpsA, Chain A"/>
    <property type="match status" value="1"/>
</dbReference>
<evidence type="ECO:0000313" key="1">
    <source>
        <dbReference type="EMBL" id="KAA9036414.1"/>
    </source>
</evidence>
<dbReference type="SUPFAM" id="SSF53448">
    <property type="entry name" value="Nucleotide-diphospho-sugar transferases"/>
    <property type="match status" value="1"/>
</dbReference>
<dbReference type="InterPro" id="IPR029044">
    <property type="entry name" value="Nucleotide-diphossugar_trans"/>
</dbReference>
<dbReference type="AlphaFoldDB" id="A0A5J5IGN5"/>
<dbReference type="RefSeq" id="WP_150416537.1">
    <property type="nucleotide sequence ID" value="NZ_VYQF01000008.1"/>
</dbReference>
<accession>A0A5J5IGN5</accession>
<gene>
    <name evidence="1" type="ORF">FW778_19360</name>
</gene>
<dbReference type="Proteomes" id="UP000326903">
    <property type="component" value="Unassembled WGS sequence"/>
</dbReference>
<proteinExistence type="predicted"/>
<reference evidence="1 2" key="1">
    <citation type="submission" date="2019-09" db="EMBL/GenBank/DDBJ databases">
        <title>Draft genome sequence of Ginsengibacter sp. BR5-29.</title>
        <authorList>
            <person name="Im W.-T."/>
        </authorList>
    </citation>
    <scope>NUCLEOTIDE SEQUENCE [LARGE SCALE GENOMIC DNA]</scope>
    <source>
        <strain evidence="1 2">BR5-29</strain>
    </source>
</reference>
<organism evidence="1 2">
    <name type="scientific">Ginsengibacter hankyongi</name>
    <dbReference type="NCBI Taxonomy" id="2607284"/>
    <lineage>
        <taxon>Bacteria</taxon>
        <taxon>Pseudomonadati</taxon>
        <taxon>Bacteroidota</taxon>
        <taxon>Chitinophagia</taxon>
        <taxon>Chitinophagales</taxon>
        <taxon>Chitinophagaceae</taxon>
        <taxon>Ginsengibacter</taxon>
    </lineage>
</organism>
<keyword evidence="1" id="KW-0808">Transferase</keyword>
<dbReference type="GO" id="GO:0016740">
    <property type="term" value="F:transferase activity"/>
    <property type="evidence" value="ECO:0007669"/>
    <property type="project" value="UniProtKB-KW"/>
</dbReference>
<keyword evidence="2" id="KW-1185">Reference proteome</keyword>